<reference evidence="2" key="1">
    <citation type="submission" date="2023-05" db="EMBL/GenBank/DDBJ databases">
        <authorList>
            <person name="Stuckert A."/>
        </authorList>
    </citation>
    <scope>NUCLEOTIDE SEQUENCE</scope>
</reference>
<evidence type="ECO:0000256" key="1">
    <source>
        <dbReference type="SAM" id="MobiDB-lite"/>
    </source>
</evidence>
<feature type="compositionally biased region" description="Basic and acidic residues" evidence="1">
    <location>
        <begin position="68"/>
        <end position="79"/>
    </location>
</feature>
<organism evidence="2 3">
    <name type="scientific">Staurois parvus</name>
    <dbReference type="NCBI Taxonomy" id="386267"/>
    <lineage>
        <taxon>Eukaryota</taxon>
        <taxon>Metazoa</taxon>
        <taxon>Chordata</taxon>
        <taxon>Craniata</taxon>
        <taxon>Vertebrata</taxon>
        <taxon>Euteleostomi</taxon>
        <taxon>Amphibia</taxon>
        <taxon>Batrachia</taxon>
        <taxon>Anura</taxon>
        <taxon>Neobatrachia</taxon>
        <taxon>Ranoidea</taxon>
        <taxon>Ranidae</taxon>
        <taxon>Staurois</taxon>
    </lineage>
</organism>
<dbReference type="EMBL" id="CATNWA010012008">
    <property type="protein sequence ID" value="CAI9562687.1"/>
    <property type="molecule type" value="Genomic_DNA"/>
</dbReference>
<evidence type="ECO:0000313" key="2">
    <source>
        <dbReference type="EMBL" id="CAI9562687.1"/>
    </source>
</evidence>
<protein>
    <submittedName>
        <fullName evidence="2">Uncharacterized protein</fullName>
    </submittedName>
</protein>
<comment type="caution">
    <text evidence="2">The sequence shown here is derived from an EMBL/GenBank/DDBJ whole genome shotgun (WGS) entry which is preliminary data.</text>
</comment>
<gene>
    <name evidence="2" type="ORF">SPARVUS_LOCUS5653178</name>
</gene>
<dbReference type="Proteomes" id="UP001162483">
    <property type="component" value="Unassembled WGS sequence"/>
</dbReference>
<accession>A0ABN9CTD9</accession>
<evidence type="ECO:0000313" key="3">
    <source>
        <dbReference type="Proteomes" id="UP001162483"/>
    </source>
</evidence>
<sequence length="109" mass="12391">MNVSDSVHTTMQALIRGSEQALHLLRARNCWSNKPRNICQPQKPQRRPCSELLKYLTANDDSPQTKSTESRTNNRLDKCTKKKPCLHPQPHFQAKSTSLSLPLTPESPK</sequence>
<feature type="region of interest" description="Disordered" evidence="1">
    <location>
        <begin position="56"/>
        <end position="109"/>
    </location>
</feature>
<feature type="compositionally biased region" description="Low complexity" evidence="1">
    <location>
        <begin position="96"/>
        <end position="109"/>
    </location>
</feature>
<proteinExistence type="predicted"/>
<name>A0ABN9CTD9_9NEOB</name>
<keyword evidence="3" id="KW-1185">Reference proteome</keyword>